<dbReference type="OrthoDB" id="2986495at2"/>
<evidence type="ECO:0000256" key="1">
    <source>
        <dbReference type="ARBA" id="ARBA00022630"/>
    </source>
</evidence>
<dbReference type="Proteomes" id="UP000244989">
    <property type="component" value="Unassembled WGS sequence"/>
</dbReference>
<dbReference type="InterPro" id="IPR009100">
    <property type="entry name" value="AcylCoA_DH/oxidase_NM_dom_sf"/>
</dbReference>
<evidence type="ECO:0000256" key="2">
    <source>
        <dbReference type="ARBA" id="ARBA00023002"/>
    </source>
</evidence>
<organism evidence="6 7">
    <name type="scientific">Corynebacterium yudongzhengii</name>
    <dbReference type="NCBI Taxonomy" id="2080740"/>
    <lineage>
        <taxon>Bacteria</taxon>
        <taxon>Bacillati</taxon>
        <taxon>Actinomycetota</taxon>
        <taxon>Actinomycetes</taxon>
        <taxon>Mycobacteriales</taxon>
        <taxon>Corynebacteriaceae</taxon>
        <taxon>Corynebacterium</taxon>
    </lineage>
</organism>
<dbReference type="Gene3D" id="1.20.140.10">
    <property type="entry name" value="Butyryl-CoA Dehydrogenase, subunit A, domain 3"/>
    <property type="match status" value="1"/>
</dbReference>
<dbReference type="InterPro" id="IPR006091">
    <property type="entry name" value="Acyl-CoA_Oxase/DH_mid-dom"/>
</dbReference>
<protein>
    <submittedName>
        <fullName evidence="6">Acyl-CoA dehydrogenase</fullName>
    </submittedName>
</protein>
<evidence type="ECO:0000313" key="6">
    <source>
        <dbReference type="EMBL" id="PWC02431.1"/>
    </source>
</evidence>
<dbReference type="PIRSF" id="PIRSF016578">
    <property type="entry name" value="HsaA"/>
    <property type="match status" value="1"/>
</dbReference>
<dbReference type="EMBL" id="QEEZ01000003">
    <property type="protein sequence ID" value="PWC02431.1"/>
    <property type="molecule type" value="Genomic_DNA"/>
</dbReference>
<dbReference type="KEGG" id="cyz:C3B44_09250"/>
<dbReference type="InterPro" id="IPR013107">
    <property type="entry name" value="Acyl-CoA_DH_C"/>
</dbReference>
<dbReference type="InterPro" id="IPR036250">
    <property type="entry name" value="AcylCo_DH-like_C"/>
</dbReference>
<evidence type="ECO:0000259" key="5">
    <source>
        <dbReference type="Pfam" id="PF08028"/>
    </source>
</evidence>
<feature type="domain" description="Acyl-CoA dehydrogenase/oxidase N-terminal" evidence="4">
    <location>
        <begin position="38"/>
        <end position="116"/>
    </location>
</feature>
<accession>A0A2U1T8U7</accession>
<evidence type="ECO:0000259" key="4">
    <source>
        <dbReference type="Pfam" id="PF02771"/>
    </source>
</evidence>
<evidence type="ECO:0000259" key="3">
    <source>
        <dbReference type="Pfam" id="PF02770"/>
    </source>
</evidence>
<dbReference type="PANTHER" id="PTHR43884">
    <property type="entry name" value="ACYL-COA DEHYDROGENASE"/>
    <property type="match status" value="1"/>
</dbReference>
<name>A0A2U1T8U7_9CORY</name>
<gene>
    <name evidence="6" type="ORF">DF222_02020</name>
</gene>
<evidence type="ECO:0000313" key="7">
    <source>
        <dbReference type="Proteomes" id="UP000244989"/>
    </source>
</evidence>
<proteinExistence type="predicted"/>
<dbReference type="Pfam" id="PF08028">
    <property type="entry name" value="Acyl-CoA_dh_2"/>
    <property type="match status" value="1"/>
</dbReference>
<feature type="domain" description="Acyl-CoA oxidase/dehydrogenase middle" evidence="3">
    <location>
        <begin position="139"/>
        <end position="230"/>
    </location>
</feature>
<keyword evidence="1" id="KW-0285">Flavoprotein</keyword>
<dbReference type="SUPFAM" id="SSF47203">
    <property type="entry name" value="Acyl-CoA dehydrogenase C-terminal domain-like"/>
    <property type="match status" value="1"/>
</dbReference>
<keyword evidence="7" id="KW-1185">Reference proteome</keyword>
<dbReference type="Gene3D" id="2.40.110.10">
    <property type="entry name" value="Butyryl-CoA Dehydrogenase, subunit A, domain 2"/>
    <property type="match status" value="1"/>
</dbReference>
<dbReference type="InterPro" id="IPR037069">
    <property type="entry name" value="AcylCoA_DH/ox_N_sf"/>
</dbReference>
<dbReference type="GO" id="GO:0003995">
    <property type="term" value="F:acyl-CoA dehydrogenase activity"/>
    <property type="evidence" value="ECO:0007669"/>
    <property type="project" value="TreeGrafter"/>
</dbReference>
<dbReference type="GO" id="GO:0050660">
    <property type="term" value="F:flavin adenine dinucleotide binding"/>
    <property type="evidence" value="ECO:0007669"/>
    <property type="project" value="InterPro"/>
</dbReference>
<dbReference type="SUPFAM" id="SSF56645">
    <property type="entry name" value="Acyl-CoA dehydrogenase NM domain-like"/>
    <property type="match status" value="1"/>
</dbReference>
<dbReference type="Gene3D" id="1.10.540.10">
    <property type="entry name" value="Acyl-CoA dehydrogenase/oxidase, N-terminal domain"/>
    <property type="match status" value="1"/>
</dbReference>
<dbReference type="Pfam" id="PF02771">
    <property type="entry name" value="Acyl-CoA_dh_N"/>
    <property type="match status" value="1"/>
</dbReference>
<dbReference type="PANTHER" id="PTHR43884:SF25">
    <property type="entry name" value="ACYL-COA DEHYDROGENASE YDBM-RELATED"/>
    <property type="match status" value="1"/>
</dbReference>
<feature type="domain" description="Acyl-CoA dehydrogenase C-terminal" evidence="5">
    <location>
        <begin position="261"/>
        <end position="386"/>
    </location>
</feature>
<dbReference type="InterPro" id="IPR046373">
    <property type="entry name" value="Acyl-CoA_Oxase/DH_mid-dom_sf"/>
</dbReference>
<sequence length="406" mass="45056">MRKLSSRFSLAWRPHQPRGKDSAVTTSIETLLPEEMLKRFRSRAAGYDERNEFFTEDLEELKNAGYLRMLVPEEFGGHGLSLKEATRAQRRLAGAAPATALGINMHQVIVALAYTLWLRGRSELNWVFDAAVDGEIFAFGISEAGNDAVLFDSVTTAEKVYGGGYRLTGTKIFTSLSPVWSKLLVHARTPDDQLAFGFIDRQDEGVEIRNDWDTLGMRATQSCTTHLNEVFLPEKKIGTHAPLGPNMNPLVFGIFGPFELLLASVYTGIGERAVELASEIVAQRMSRAKQQPYAQDPDIRFQIAEAGILTDGSVLQLDKLADDVDHLFEVDHGTKWLLHFSGVKHRCVEAAKEAVEIALRTTGGAQYFRSSELQRLYRDVIAGIYHPSDSESVHASYAKALLGPID</sequence>
<reference evidence="7" key="1">
    <citation type="submission" date="2018-04" db="EMBL/GenBank/DDBJ databases">
        <authorList>
            <person name="Liu S."/>
            <person name="Wang Z."/>
            <person name="Li J."/>
        </authorList>
    </citation>
    <scope>NUCLEOTIDE SEQUENCE [LARGE SCALE GENOMIC DNA]</scope>
    <source>
        <strain evidence="7">2189</strain>
    </source>
</reference>
<dbReference type="Pfam" id="PF02770">
    <property type="entry name" value="Acyl-CoA_dh_M"/>
    <property type="match status" value="1"/>
</dbReference>
<dbReference type="InterPro" id="IPR013786">
    <property type="entry name" value="AcylCoA_DH/ox_N"/>
</dbReference>
<dbReference type="AlphaFoldDB" id="A0A2U1T8U7"/>
<keyword evidence="2" id="KW-0560">Oxidoreductase</keyword>
<comment type="caution">
    <text evidence="6">The sequence shown here is derived from an EMBL/GenBank/DDBJ whole genome shotgun (WGS) entry which is preliminary data.</text>
</comment>